<keyword evidence="4" id="KW-1185">Reference proteome</keyword>
<proteinExistence type="predicted"/>
<reference evidence="3 4" key="1">
    <citation type="submission" date="2024-02" db="EMBL/GenBank/DDBJ databases">
        <title>A chromosome-level genome assembly of Drosophila madeirensis, a fruit fly species endemic to Madeira island.</title>
        <authorList>
            <person name="Tomihara K."/>
            <person name="Llopart A."/>
            <person name="Yamamoto D."/>
        </authorList>
    </citation>
    <scope>NUCLEOTIDE SEQUENCE [LARGE SCALE GENOMIC DNA]</scope>
    <source>
        <strain evidence="3 4">RF1</strain>
    </source>
</reference>
<evidence type="ECO:0000313" key="3">
    <source>
        <dbReference type="EMBL" id="BFG06063.1"/>
    </source>
</evidence>
<evidence type="ECO:0008006" key="5">
    <source>
        <dbReference type="Google" id="ProtNLM"/>
    </source>
</evidence>
<evidence type="ECO:0000256" key="1">
    <source>
        <dbReference type="SAM" id="Coils"/>
    </source>
</evidence>
<feature type="compositionally biased region" description="Low complexity" evidence="2">
    <location>
        <begin position="401"/>
        <end position="418"/>
    </location>
</feature>
<evidence type="ECO:0000313" key="4">
    <source>
        <dbReference type="Proteomes" id="UP001500889"/>
    </source>
</evidence>
<accession>A0AAU9GDJ6</accession>
<sequence length="578" mass="65965">MSRAMQGPHPYPIRPKTDIFHGDPFKIQSYKFRYAERPVYPVQHYQRPEPQPQPTPSRAPPFETYYRNAKFSSDPECAPSARLVQQNRRRRCLRDFQLSTDSPLLKSCCNRGDYQTMDRGQSATSLYRRCSTNAASMSASRATFEKRERSWHQSVADSSSTSIQLLPKRSGCSGCEINTNMAAQDSQSEADNNLRIKIETDSCLLNNTDRAKQPTRQQSSSSASRSSVSFGIDKRLSKFSVAEKMPRISAEQAAKQRVTERELELELKMERERARQRERERENLRQQERQRDYERLLELEVEREKERLRELERESQRRKEYHEYQELQRRAEQKRREVPMPMPVPIPAHNPVMMSSHLYRRTSDDRLPGMVHFCDRPPAAACKRPQSCNKNLPSLRGQRKPTATTAPPHASTFTAASPIPMYTSARTVPEDTPAPAEPKYSPAPAVPMFSTAPPVSPCRSLERSSSGTSNGNVHVSVSTNGSHRPSTTELNEQKQLNSDSPILTRLNNMPIRITTSRRRDGDLELSINQVRLRNHSPIPGVAPRLSSSRLLQGDDSSVQSLNVNINVYADTNSRRMRM</sequence>
<name>A0AAU9GDJ6_DROMD</name>
<feature type="compositionally biased region" description="Polar residues" evidence="2">
    <location>
        <begin position="205"/>
        <end position="218"/>
    </location>
</feature>
<feature type="compositionally biased region" description="Polar residues" evidence="2">
    <location>
        <begin position="463"/>
        <end position="495"/>
    </location>
</feature>
<dbReference type="AlphaFoldDB" id="A0AAU9GDJ6"/>
<feature type="coiled-coil region" evidence="1">
    <location>
        <begin position="255"/>
        <end position="337"/>
    </location>
</feature>
<dbReference type="Proteomes" id="UP001500889">
    <property type="component" value="Chromosome E"/>
</dbReference>
<protein>
    <recommendedName>
        <fullName evidence="5">Ensconsin</fullName>
    </recommendedName>
</protein>
<dbReference type="EMBL" id="AP029267">
    <property type="protein sequence ID" value="BFG06063.1"/>
    <property type="molecule type" value="Genomic_DNA"/>
</dbReference>
<organism evidence="3 4">
    <name type="scientific">Drosophila madeirensis</name>
    <name type="common">Fruit fly</name>
    <dbReference type="NCBI Taxonomy" id="30013"/>
    <lineage>
        <taxon>Eukaryota</taxon>
        <taxon>Metazoa</taxon>
        <taxon>Ecdysozoa</taxon>
        <taxon>Arthropoda</taxon>
        <taxon>Hexapoda</taxon>
        <taxon>Insecta</taxon>
        <taxon>Pterygota</taxon>
        <taxon>Neoptera</taxon>
        <taxon>Endopterygota</taxon>
        <taxon>Diptera</taxon>
        <taxon>Brachycera</taxon>
        <taxon>Muscomorpha</taxon>
        <taxon>Ephydroidea</taxon>
        <taxon>Drosophilidae</taxon>
        <taxon>Drosophila</taxon>
        <taxon>Sophophora</taxon>
    </lineage>
</organism>
<feature type="compositionally biased region" description="Low complexity" evidence="2">
    <location>
        <begin position="219"/>
        <end position="229"/>
    </location>
</feature>
<feature type="region of interest" description="Disordered" evidence="2">
    <location>
        <begin position="380"/>
        <end position="495"/>
    </location>
</feature>
<keyword evidence="1" id="KW-0175">Coiled coil</keyword>
<feature type="region of interest" description="Disordered" evidence="2">
    <location>
        <begin position="205"/>
        <end position="229"/>
    </location>
</feature>
<gene>
    <name evidence="3" type="ORF">DMAD_04656</name>
</gene>
<evidence type="ECO:0000256" key="2">
    <source>
        <dbReference type="SAM" id="MobiDB-lite"/>
    </source>
</evidence>